<keyword evidence="3" id="KW-1185">Reference proteome</keyword>
<feature type="region of interest" description="Disordered" evidence="1">
    <location>
        <begin position="1"/>
        <end position="22"/>
    </location>
</feature>
<accession>A0A0E0F6A3</accession>
<reference evidence="2" key="2">
    <citation type="submission" date="2018-05" db="EMBL/GenBank/DDBJ databases">
        <title>OmerRS3 (Oryza meridionalis Reference Sequence Version 3).</title>
        <authorList>
            <person name="Zhang J."/>
            <person name="Kudrna D."/>
            <person name="Lee S."/>
            <person name="Talag J."/>
            <person name="Welchert J."/>
            <person name="Wing R.A."/>
        </authorList>
    </citation>
    <scope>NUCLEOTIDE SEQUENCE [LARGE SCALE GENOMIC DNA]</scope>
    <source>
        <strain evidence="2">cv. OR44</strain>
    </source>
</reference>
<organism evidence="2">
    <name type="scientific">Oryza meridionalis</name>
    <dbReference type="NCBI Taxonomy" id="40149"/>
    <lineage>
        <taxon>Eukaryota</taxon>
        <taxon>Viridiplantae</taxon>
        <taxon>Streptophyta</taxon>
        <taxon>Embryophyta</taxon>
        <taxon>Tracheophyta</taxon>
        <taxon>Spermatophyta</taxon>
        <taxon>Magnoliopsida</taxon>
        <taxon>Liliopsida</taxon>
        <taxon>Poales</taxon>
        <taxon>Poaceae</taxon>
        <taxon>BOP clade</taxon>
        <taxon>Oryzoideae</taxon>
        <taxon>Oryzeae</taxon>
        <taxon>Oryzinae</taxon>
        <taxon>Oryza</taxon>
    </lineage>
</organism>
<evidence type="ECO:0000313" key="3">
    <source>
        <dbReference type="Proteomes" id="UP000008021"/>
    </source>
</evidence>
<evidence type="ECO:0000313" key="2">
    <source>
        <dbReference type="EnsemblPlants" id="OMERI11G12700.1"/>
    </source>
</evidence>
<proteinExistence type="predicted"/>
<protein>
    <submittedName>
        <fullName evidence="2">Uncharacterized protein</fullName>
    </submittedName>
</protein>
<evidence type="ECO:0000256" key="1">
    <source>
        <dbReference type="SAM" id="MobiDB-lite"/>
    </source>
</evidence>
<reference evidence="2" key="1">
    <citation type="submission" date="2015-04" db="UniProtKB">
        <authorList>
            <consortium name="EnsemblPlants"/>
        </authorList>
    </citation>
    <scope>IDENTIFICATION</scope>
</reference>
<dbReference type="HOGENOM" id="CLU_740521_0_0_1"/>
<sequence length="374" mass="42144">MARDPRPQVPDLDPEPPELDPVQTRTWANDAVQARRNLSALYGLPESFFLCTVPPILQAVDDHVLFPLSPYWSRQRWVRVSNLQRLNYACFSAREIMCDKQLKLFIMPYISPLDAHTLLQRVQNRGHIMLPDNLPDFMDTNNGTEDGCVALPVEGRHGILKVHNPDATASSPLSLEIPFVVVNYGILLSKAEEYKRFKSAAERAKTELHQIGSRKNQLLIHLSNHVQPDDNMKHHEAATEKAQEAVVLSLVQHADLDPHDTILQLDEETHDKIYGVGFDPCYPDVHNSKDLMESTDKRLQLYVHQLETSLGQQVLPPKLAEIEVLAAEGAFHSEHSLSGSSKGFQDAFEKFERELFTLISDLTLTSSKHSLIGG</sequence>
<dbReference type="Proteomes" id="UP000008021">
    <property type="component" value="Chromosome 11"/>
</dbReference>
<name>A0A0E0F6A3_9ORYZ</name>
<dbReference type="EnsemblPlants" id="OMERI11G12700.1">
    <property type="protein sequence ID" value="OMERI11G12700.1"/>
    <property type="gene ID" value="OMERI11G12700"/>
</dbReference>
<dbReference type="AlphaFoldDB" id="A0A0E0F6A3"/>
<dbReference type="Gramene" id="OMERI11G12700.1">
    <property type="protein sequence ID" value="OMERI11G12700.1"/>
    <property type="gene ID" value="OMERI11G12700"/>
</dbReference>